<evidence type="ECO:0000313" key="3">
    <source>
        <dbReference type="Proteomes" id="UP000504636"/>
    </source>
</evidence>
<evidence type="ECO:0000313" key="4">
    <source>
        <dbReference type="RefSeq" id="XP_033577301.1"/>
    </source>
</evidence>
<feature type="region of interest" description="Disordered" evidence="1">
    <location>
        <begin position="68"/>
        <end position="152"/>
    </location>
</feature>
<proteinExistence type="predicted"/>
<dbReference type="AlphaFoldDB" id="A0A6A6YR31"/>
<accession>A0A6A6YR31</accession>
<dbReference type="EMBL" id="MU003700">
    <property type="protein sequence ID" value="KAF2810337.1"/>
    <property type="molecule type" value="Genomic_DNA"/>
</dbReference>
<sequence>MATTTSAKPALSALKTPLSATYPSEVRSPMVATPTAIKREDGQQTPITPPAAYLDFLKTLSPALMSPLPTGSSSRFTFGDRPSLPETRPRSTSSITSLASTASITSSLTSTSGSFPLDRPSPTSSVSSRSSSCSNCGPASPPASTSPAPVKTEKADMNIVIPPPSPFVRPMSARTPRLFIPQSPYSAGIVAQSPMSAHSVRSPYSATMSPRTWDLEKKGNTTSRRVSVREVVTRTVTYGRTPVEMTAPAFPPLDPAPKGKRRRIE</sequence>
<reference evidence="4" key="2">
    <citation type="submission" date="2020-04" db="EMBL/GenBank/DDBJ databases">
        <authorList>
            <consortium name="NCBI Genome Project"/>
        </authorList>
    </citation>
    <scope>NUCLEOTIDE SEQUENCE</scope>
    <source>
        <strain evidence="4">CBS 304.34</strain>
    </source>
</reference>
<feature type="compositionally biased region" description="Low complexity" evidence="1">
    <location>
        <begin position="91"/>
        <end position="112"/>
    </location>
</feature>
<feature type="region of interest" description="Disordered" evidence="1">
    <location>
        <begin position="1"/>
        <end position="49"/>
    </location>
</feature>
<reference evidence="2 4" key="1">
    <citation type="journal article" date="2020" name="Stud. Mycol.">
        <title>101 Dothideomycetes genomes: a test case for predicting lifestyles and emergence of pathogens.</title>
        <authorList>
            <person name="Haridas S."/>
            <person name="Albert R."/>
            <person name="Binder M."/>
            <person name="Bloem J."/>
            <person name="Labutti K."/>
            <person name="Salamov A."/>
            <person name="Andreopoulos B."/>
            <person name="Baker S."/>
            <person name="Barry K."/>
            <person name="Bills G."/>
            <person name="Bluhm B."/>
            <person name="Cannon C."/>
            <person name="Castanera R."/>
            <person name="Culley D."/>
            <person name="Daum C."/>
            <person name="Ezra D."/>
            <person name="Gonzalez J."/>
            <person name="Henrissat B."/>
            <person name="Kuo A."/>
            <person name="Liang C."/>
            <person name="Lipzen A."/>
            <person name="Lutzoni F."/>
            <person name="Magnuson J."/>
            <person name="Mondo S."/>
            <person name="Nolan M."/>
            <person name="Ohm R."/>
            <person name="Pangilinan J."/>
            <person name="Park H.-J."/>
            <person name="Ramirez L."/>
            <person name="Alfaro M."/>
            <person name="Sun H."/>
            <person name="Tritt A."/>
            <person name="Yoshinaga Y."/>
            <person name="Zwiers L.-H."/>
            <person name="Turgeon B."/>
            <person name="Goodwin S."/>
            <person name="Spatafora J."/>
            <person name="Crous P."/>
            <person name="Grigoriev I."/>
        </authorList>
    </citation>
    <scope>NUCLEOTIDE SEQUENCE</scope>
    <source>
        <strain evidence="2 4">CBS 304.34</strain>
    </source>
</reference>
<organism evidence="2">
    <name type="scientific">Mytilinidion resinicola</name>
    <dbReference type="NCBI Taxonomy" id="574789"/>
    <lineage>
        <taxon>Eukaryota</taxon>
        <taxon>Fungi</taxon>
        <taxon>Dikarya</taxon>
        <taxon>Ascomycota</taxon>
        <taxon>Pezizomycotina</taxon>
        <taxon>Dothideomycetes</taxon>
        <taxon>Pleosporomycetidae</taxon>
        <taxon>Mytilinidiales</taxon>
        <taxon>Mytilinidiaceae</taxon>
        <taxon>Mytilinidion</taxon>
    </lineage>
</organism>
<gene>
    <name evidence="2 4" type="ORF">BDZ99DRAFT_309667</name>
</gene>
<dbReference type="PANTHER" id="PTHR42053">
    <property type="match status" value="1"/>
</dbReference>
<reference evidence="4" key="3">
    <citation type="submission" date="2025-04" db="UniProtKB">
        <authorList>
            <consortium name="RefSeq"/>
        </authorList>
    </citation>
    <scope>IDENTIFICATION</scope>
    <source>
        <strain evidence="4">CBS 304.34</strain>
    </source>
</reference>
<protein>
    <submittedName>
        <fullName evidence="2 4">Uncharacterized protein</fullName>
    </submittedName>
</protein>
<dbReference type="GeneID" id="54455146"/>
<feature type="compositionally biased region" description="Low complexity" evidence="1">
    <location>
        <begin position="120"/>
        <end position="149"/>
    </location>
</feature>
<evidence type="ECO:0000256" key="1">
    <source>
        <dbReference type="SAM" id="MobiDB-lite"/>
    </source>
</evidence>
<dbReference type="Proteomes" id="UP000504636">
    <property type="component" value="Unplaced"/>
</dbReference>
<keyword evidence="3" id="KW-1185">Reference proteome</keyword>
<dbReference type="OrthoDB" id="5405654at2759"/>
<feature type="region of interest" description="Disordered" evidence="1">
    <location>
        <begin position="243"/>
        <end position="265"/>
    </location>
</feature>
<name>A0A6A6YR31_9PEZI</name>
<dbReference type="PANTHER" id="PTHR42053:SF1">
    <property type="match status" value="1"/>
</dbReference>
<dbReference type="RefSeq" id="XP_033577301.1">
    <property type="nucleotide sequence ID" value="XM_033714253.1"/>
</dbReference>
<evidence type="ECO:0000313" key="2">
    <source>
        <dbReference type="EMBL" id="KAF2810337.1"/>
    </source>
</evidence>